<feature type="domain" description="CHAD" evidence="3">
    <location>
        <begin position="284"/>
        <end position="575"/>
    </location>
</feature>
<dbReference type="GO" id="GO:0046872">
    <property type="term" value="F:metal ion binding"/>
    <property type="evidence" value="ECO:0007669"/>
    <property type="project" value="TreeGrafter"/>
</dbReference>
<dbReference type="Pfam" id="PF05235">
    <property type="entry name" value="CHAD"/>
    <property type="match status" value="1"/>
</dbReference>
<dbReference type="GO" id="GO:0050355">
    <property type="term" value="F:inorganic triphosphate phosphatase activity"/>
    <property type="evidence" value="ECO:0007669"/>
    <property type="project" value="InterPro"/>
</dbReference>
<evidence type="ECO:0000313" key="5">
    <source>
        <dbReference type="EMBL" id="VFJ65189.1"/>
    </source>
</evidence>
<sequence length="580" mass="64787">MPIETELKLRFLIPEDTAKLPAHPLLANAGPGTREQLTATYYDTPARELLRSGIALRVRRENGRLLQTVKTANTSLGGLHQRQEWEQEVQEEDVLKNGPVLDRLPKVLRKTLGKEKSNKRLSKHIAPCFTTDFKRTQWILPLGILPLGSRTTDTPPGTRQRSADSSQDDHGPNVRRAVPAHEKHADAGHAGEGYVEVCLDEGEIRNGKRTVALHEVELELKGGDNPAPLYEMALQLQQTLPLVVENASKAQRGYELDDEPGRHGSNAFPAPKPQKARAITLDPKMSAEMAFVHIMNNCYAGIQANEAAVLLGADPEGVHRMRVGLRRMRACLALFKPLIQDDDSRELSAELRWIAGILGHARDWDVFAETLDGIAARITVCTQEAATRDSSVLESLRTETGGRRERYYRELREALGSVRYSRLLLGLGAWLNGRGWRARLDPDARRALARPAIRFSTKALEKQYKRVAKSGESLLRLSPAECHQVRIESKKLAYGVHFFRSLYSDKALVGAYVKSLSRLRDKLGVLNDAAMARALQDEAELSGDDPARCFLQGWYAAEMVDGLHGADKAWEGFLRQRCFW</sequence>
<dbReference type="Gene3D" id="1.40.20.10">
    <property type="entry name" value="CHAD domain"/>
    <property type="match status" value="1"/>
</dbReference>
<dbReference type="EMBL" id="CAADEZ010000376">
    <property type="protein sequence ID" value="VFJ65189.1"/>
    <property type="molecule type" value="Genomic_DNA"/>
</dbReference>
<feature type="compositionally biased region" description="Polar residues" evidence="1">
    <location>
        <begin position="149"/>
        <end position="165"/>
    </location>
</feature>
<dbReference type="InterPro" id="IPR033469">
    <property type="entry name" value="CYTH-like_dom_sf"/>
</dbReference>
<dbReference type="EMBL" id="CAADFL010000382">
    <property type="protein sequence ID" value="VFK15650.1"/>
    <property type="molecule type" value="Genomic_DNA"/>
</dbReference>
<dbReference type="PANTHER" id="PTHR39569">
    <property type="entry name" value="INORGANIC TRIPHOSPHATASE"/>
    <property type="match status" value="1"/>
</dbReference>
<name>A0A450TE01_9GAMM</name>
<evidence type="ECO:0000313" key="4">
    <source>
        <dbReference type="EMBL" id="VFJ63208.1"/>
    </source>
</evidence>
<dbReference type="InterPro" id="IPR023577">
    <property type="entry name" value="CYTH_domain"/>
</dbReference>
<feature type="region of interest" description="Disordered" evidence="1">
    <location>
        <begin position="146"/>
        <end position="174"/>
    </location>
</feature>
<organism evidence="5">
    <name type="scientific">Candidatus Kentrum sp. FM</name>
    <dbReference type="NCBI Taxonomy" id="2126340"/>
    <lineage>
        <taxon>Bacteria</taxon>
        <taxon>Pseudomonadati</taxon>
        <taxon>Pseudomonadota</taxon>
        <taxon>Gammaproteobacteria</taxon>
        <taxon>Candidatus Kentrum</taxon>
    </lineage>
</organism>
<dbReference type="EMBL" id="CAADFA010000338">
    <property type="protein sequence ID" value="VFJ63208.1"/>
    <property type="molecule type" value="Genomic_DNA"/>
</dbReference>
<reference evidence="5" key="1">
    <citation type="submission" date="2019-02" db="EMBL/GenBank/DDBJ databases">
        <authorList>
            <person name="Gruber-Vodicka R. H."/>
            <person name="Seah K. B. B."/>
        </authorList>
    </citation>
    <scope>NUCLEOTIDE SEQUENCE</scope>
    <source>
        <strain evidence="5">BECK_BZ163</strain>
        <strain evidence="6">BECK_BZ164</strain>
        <strain evidence="4">BECK_BZ165</strain>
    </source>
</reference>
<dbReference type="AlphaFoldDB" id="A0A450TE01"/>
<dbReference type="SUPFAM" id="SSF55154">
    <property type="entry name" value="CYTH-like phosphatases"/>
    <property type="match status" value="2"/>
</dbReference>
<dbReference type="CDD" id="cd07756">
    <property type="entry name" value="CYTH-like_Pase_CHAD"/>
    <property type="match status" value="1"/>
</dbReference>
<dbReference type="SMART" id="SM00880">
    <property type="entry name" value="CHAD"/>
    <property type="match status" value="1"/>
</dbReference>
<dbReference type="InterPro" id="IPR039013">
    <property type="entry name" value="YgiF"/>
</dbReference>
<dbReference type="InterPro" id="IPR038186">
    <property type="entry name" value="CHAD_dom_sf"/>
</dbReference>
<evidence type="ECO:0000256" key="1">
    <source>
        <dbReference type="SAM" id="MobiDB-lite"/>
    </source>
</evidence>
<evidence type="ECO:0000313" key="6">
    <source>
        <dbReference type="EMBL" id="VFK15650.1"/>
    </source>
</evidence>
<feature type="domain" description="CYTH" evidence="2">
    <location>
        <begin position="4"/>
        <end position="260"/>
    </location>
</feature>
<dbReference type="InterPro" id="IPR007899">
    <property type="entry name" value="CHAD_dom"/>
</dbReference>
<dbReference type="PANTHER" id="PTHR39569:SF1">
    <property type="entry name" value="INORGANIC TRIPHOSPHATASE"/>
    <property type="match status" value="1"/>
</dbReference>
<dbReference type="PROSITE" id="PS51708">
    <property type="entry name" value="CHAD"/>
    <property type="match status" value="1"/>
</dbReference>
<evidence type="ECO:0000259" key="2">
    <source>
        <dbReference type="PROSITE" id="PS51707"/>
    </source>
</evidence>
<dbReference type="Pfam" id="PF01928">
    <property type="entry name" value="CYTH"/>
    <property type="match status" value="1"/>
</dbReference>
<accession>A0A450TE01</accession>
<protein>
    <submittedName>
        <fullName evidence="5">Inorganic triphosphatase YgiF, contains CYTH and CHAD domains</fullName>
    </submittedName>
</protein>
<dbReference type="SMART" id="SM01118">
    <property type="entry name" value="CYTH"/>
    <property type="match status" value="1"/>
</dbReference>
<dbReference type="Gene3D" id="2.40.320.10">
    <property type="entry name" value="Hypothetical Protein Pfu-838710-001"/>
    <property type="match status" value="1"/>
</dbReference>
<proteinExistence type="predicted"/>
<dbReference type="PROSITE" id="PS51707">
    <property type="entry name" value="CYTH"/>
    <property type="match status" value="1"/>
</dbReference>
<gene>
    <name evidence="5" type="ORF">BECKFM1743A_GA0114220_103762</name>
    <name evidence="6" type="ORF">BECKFM1743B_GA0114221_103822</name>
    <name evidence="4" type="ORF">BECKFM1743C_GA0114222_103381</name>
</gene>
<evidence type="ECO:0000259" key="3">
    <source>
        <dbReference type="PROSITE" id="PS51708"/>
    </source>
</evidence>